<evidence type="ECO:0000313" key="1">
    <source>
        <dbReference type="EMBL" id="CAD6192361.1"/>
    </source>
</evidence>
<dbReference type="EMBL" id="CAJGYM010000027">
    <property type="protein sequence ID" value="CAD6192361.1"/>
    <property type="molecule type" value="Genomic_DNA"/>
</dbReference>
<proteinExistence type="predicted"/>
<evidence type="ECO:0000313" key="2">
    <source>
        <dbReference type="Proteomes" id="UP000835052"/>
    </source>
</evidence>
<protein>
    <submittedName>
        <fullName evidence="1">Uncharacterized protein</fullName>
    </submittedName>
</protein>
<organism evidence="1 2">
    <name type="scientific">Caenorhabditis auriculariae</name>
    <dbReference type="NCBI Taxonomy" id="2777116"/>
    <lineage>
        <taxon>Eukaryota</taxon>
        <taxon>Metazoa</taxon>
        <taxon>Ecdysozoa</taxon>
        <taxon>Nematoda</taxon>
        <taxon>Chromadorea</taxon>
        <taxon>Rhabditida</taxon>
        <taxon>Rhabditina</taxon>
        <taxon>Rhabditomorpha</taxon>
        <taxon>Rhabditoidea</taxon>
        <taxon>Rhabditidae</taxon>
        <taxon>Peloderinae</taxon>
        <taxon>Caenorhabditis</taxon>
    </lineage>
</organism>
<name>A0A8S1HD09_9PELO</name>
<comment type="caution">
    <text evidence="1">The sequence shown here is derived from an EMBL/GenBank/DDBJ whole genome shotgun (WGS) entry which is preliminary data.</text>
</comment>
<sequence length="193" mass="21572">MTRFPDADKVPAGCVVRLLIDVVLAHVDSAEHFERVLSVDAHAFLSAVINRVPIERIYDRSSGRELRSYETPLAVNSYHFSSTNFVIPLGRLYGGITILQEMQRRLPAEMQPRFPASAVVFTARVWHALTGAVLDKSRLIPTDIPVCGISIDNVFLDEYYKTVHQVNIGSHEPTVFCSGTPIPQCLVIVEFHI</sequence>
<reference evidence="1" key="1">
    <citation type="submission" date="2020-10" db="EMBL/GenBank/DDBJ databases">
        <authorList>
            <person name="Kikuchi T."/>
        </authorList>
    </citation>
    <scope>NUCLEOTIDE SEQUENCE</scope>
    <source>
        <strain evidence="1">NKZ352</strain>
    </source>
</reference>
<gene>
    <name evidence="1" type="ORF">CAUJ_LOCUS8280</name>
</gene>
<accession>A0A8S1HD09</accession>
<dbReference type="Proteomes" id="UP000835052">
    <property type="component" value="Unassembled WGS sequence"/>
</dbReference>
<keyword evidence="2" id="KW-1185">Reference proteome</keyword>
<dbReference type="AlphaFoldDB" id="A0A8S1HD09"/>